<feature type="domain" description="PA14" evidence="3">
    <location>
        <begin position="728"/>
        <end position="925"/>
    </location>
</feature>
<keyword evidence="5" id="KW-1185">Reference proteome</keyword>
<dbReference type="Pfam" id="PF07691">
    <property type="entry name" value="PA14"/>
    <property type="match status" value="2"/>
</dbReference>
<protein>
    <submittedName>
        <fullName evidence="4">RHS repeat-associated core domain-containing protein</fullName>
    </submittedName>
</protein>
<feature type="transmembrane region" description="Helical" evidence="2">
    <location>
        <begin position="2129"/>
        <end position="2153"/>
    </location>
</feature>
<evidence type="ECO:0000313" key="4">
    <source>
        <dbReference type="EMBL" id="SKC37122.1"/>
    </source>
</evidence>
<dbReference type="SUPFAM" id="SSF56988">
    <property type="entry name" value="Anthrax protective antigen"/>
    <property type="match status" value="2"/>
</dbReference>
<keyword evidence="2" id="KW-0812">Transmembrane</keyword>
<accession>A0A1T5IDN6</accession>
<dbReference type="InterPro" id="IPR011658">
    <property type="entry name" value="PA14_dom"/>
</dbReference>
<feature type="region of interest" description="Disordered" evidence="1">
    <location>
        <begin position="1"/>
        <end position="78"/>
    </location>
</feature>
<dbReference type="InterPro" id="IPR037524">
    <property type="entry name" value="PA14/GLEYA"/>
</dbReference>
<reference evidence="4 5" key="1">
    <citation type="submission" date="2017-02" db="EMBL/GenBank/DDBJ databases">
        <authorList>
            <person name="Peterson S.W."/>
        </authorList>
    </citation>
    <scope>NUCLEOTIDE SEQUENCE [LARGE SCALE GENOMIC DNA]</scope>
    <source>
        <strain evidence="4 5">VKM Ac-2059</strain>
    </source>
</reference>
<evidence type="ECO:0000259" key="3">
    <source>
        <dbReference type="PROSITE" id="PS51820"/>
    </source>
</evidence>
<name>A0A1T5IDN6_9MICO</name>
<feature type="domain" description="PA14" evidence="3">
    <location>
        <begin position="1284"/>
        <end position="1428"/>
    </location>
</feature>
<evidence type="ECO:0000256" key="2">
    <source>
        <dbReference type="SAM" id="Phobius"/>
    </source>
</evidence>
<gene>
    <name evidence="4" type="ORF">SAMN06309945_0282</name>
</gene>
<dbReference type="SMART" id="SM00758">
    <property type="entry name" value="PA14"/>
    <property type="match status" value="2"/>
</dbReference>
<dbReference type="STRING" id="123320.SAMN06309945_0282"/>
<dbReference type="PROSITE" id="PS51820">
    <property type="entry name" value="PA14"/>
    <property type="match status" value="2"/>
</dbReference>
<organism evidence="4 5">
    <name type="scientific">Okibacterium fritillariae</name>
    <dbReference type="NCBI Taxonomy" id="123320"/>
    <lineage>
        <taxon>Bacteria</taxon>
        <taxon>Bacillati</taxon>
        <taxon>Actinomycetota</taxon>
        <taxon>Actinomycetes</taxon>
        <taxon>Micrococcales</taxon>
        <taxon>Microbacteriaceae</taxon>
        <taxon>Okibacterium</taxon>
    </lineage>
</organism>
<dbReference type="Gene3D" id="2.180.10.10">
    <property type="entry name" value="RHS repeat-associated core"/>
    <property type="match status" value="1"/>
</dbReference>
<dbReference type="EMBL" id="FUZP01000001">
    <property type="protein sequence ID" value="SKC37122.1"/>
    <property type="molecule type" value="Genomic_DNA"/>
</dbReference>
<evidence type="ECO:0000256" key="1">
    <source>
        <dbReference type="SAM" id="MobiDB-lite"/>
    </source>
</evidence>
<proteinExistence type="predicted"/>
<dbReference type="Proteomes" id="UP000190857">
    <property type="component" value="Unassembled WGS sequence"/>
</dbReference>
<keyword evidence="2" id="KW-1133">Transmembrane helix</keyword>
<dbReference type="Gene3D" id="3.90.182.10">
    <property type="entry name" value="Toxin - Anthrax Protective Antigen,domain 1"/>
    <property type="match status" value="2"/>
</dbReference>
<keyword evidence="2" id="KW-0472">Membrane</keyword>
<evidence type="ECO:0000313" key="5">
    <source>
        <dbReference type="Proteomes" id="UP000190857"/>
    </source>
</evidence>
<sequence length="2226" mass="237131">MDDAAYANPDTTVEPQELPLLESTPAEVSEGTIPEGDFSNPPAVSEPKVKDGTAIDDAAEPSATDGEAQLDESKIVDRQEFEETYLNDDGTKTTKMSVEPLNVELEDGTFAPIETGIVGQGVGGLFGIGTAEVPRHPLTPTFAEHADDADAFTVTDDEYTVSFSLDGAAHARAARNLGPWGDKDSVEYADVFSGTDLIYNVETGGVKELLRLKDKEAAKSNSWSWTVKSDGLVVSEDEFGSIRFTDEDGVLRFYIPTARMWDSSAVEGKQEAAEANVDMILSGGADDEWTVTLTADQKWLDDKDRVYPLYIDPTTQLGQEDVHAYSNTLGEVTGQVRIGNSRANGTNSLWRTVVKYNFGQYVGKQILDVEIGGQVVAGTQNVDVPNGYIRHASSFSFNGQGDFLSNFQQGTANTVWCGDPGLRERVAKWVREGNTTPYFMLSGDETPGKYSFKHLQTAMLVQWKDFPSAGNPVAPSPSNGGAGPIIPTLKLGGYNDPEKTGLDFDFRVSENPDPNVNPVYVARWIGQDSVKIPVNILAPNKKYYWRGYVRDGYDNYLGTSTERATPVWSFTTTAAPIPAQAASSPAANSVVMTTTPQFVAPAASNATANTEYWFRVATGNDGLSGQVLNSGWQKSTSFTAPAGSLQDGDRYTWSVTVREGATEYPAYWFSGFTVNQRIGAAGPAPTETVGPVTVNLANGNAGVSFASPTVDAIGGSMGMAFTYNSLKSSNRGLKAEYYDLSSVWNTNPFPSIEPNQDKRRLLRTDPSISFNWLEGAPGPSLPIDKFGARWTGFVNPPADKQGKYIFSVTRDDGVRLWVGAPNQSAYGNAIIDQWNLSSNLVSESGAVEFTGSARPFKLEFFDNLYGARVELSAQKLKADGSRDGAAFPVPSDWFTKSPEILPGGWGASGPIAGDAGDFSSVKVTDSAVILTDLSGGTHTFVKNSNKGYTPPTGEYGQVALDANNRVTFTDEGGSVTNFNLDGNVESVTSPGDSKKPSTPTYAYENGKVRAISDPLSLGADGKYLRQVRFVYKGDSITQAGGGLTATEGGPNNSACRNPETIPDGMLCRIVYPGHVAGKADTTELIYKDGLLARIVDPGNEVTDFGYTNGRLTDISDATINDWLAADTTRTSQPTNRTVITYDTASKATKVTLPAPDGVTAAKQQESTFTYGVGTSFVDEAGLTVPNVAPANGHARTVTYDETLRQLTDASPSGLTAKQVWDSKNKDLVLSSTDPQGRMTTRHYSNLDRLTDTYGPAPESCFGTDRRPLLTCGVLPAHTRAEYDEGMRGLNAVFYNNMNLAGIPAAFDLGIGGANGAVNKDWGTGSPAGLNADEFSIRMSGTIQFPQTGTYKFRTAADDGTRMFIDDVNIVENWVPNAGTESNQGTLAVVAGQSYRVRVDYFERAGAAGIDLQWMVPGSTTFVTIPGEYLAPDYGLVTSTTIDDAFPKGKTYGSGNSADVVPSMVNSTSYAKPWLGVATSTTTDPGGLNLTTKTVYEEPGTGYLRRLEKQMPSTVAELAADPSATNLGLKSTYFGPLETAGSIGAGDVCGVPAGTPQFGELKSSTTPKPQTGQAVTTEFVYDIQGRNVGIKRTGDSGWTCTQYDLRGRIVKVSLPAFGDTGASTTTSDYGTSASPLTTKVTDATGTVVTTTDLNGAVVEYIDVWGTKTTMGYDRLGKITESISSPPSGVASRQTLGYDIDGQVTSVALNGKVAAQITYVGGEVTGVVYPAGSNAAGNGTALFGLTRNDAGAQTGQSWSFSGNAEIIESMVRSQTGRILENTLVDGAMSESRTYRYDAAARLVEAQLGANRYRYEFSENDPACTANPFAGSNGNRTASYVNNEKTTYCYDDADRLLSTSADGAGASTSPVNAGLLSVGYDSHGNTTTIADQTLTYDVRDRHLKTVLSDGTKVEYRRDFTDRIVSRTVTKPGKPGVETRFSFSGDGDSPDFVLTSSNQVSGRNLALPGSVLVEYAPDGSGIWSYGNAHGDVIVTADAAGMRTGARASYDPFGQPIDPVTGVPGTAVADDSVNENLSDGADYGWVGSHQKMYEHVGSIATIEMGARQYIASLGRFLEVDPVEGGVDNAYVYPNDPVNKFDLSGQIAWWQEQAVRIATGFVIGLVATMACASGVGVAICVVMSVAFGAISGGISSAIIAQMEGRSKLKVRDAFFRGLFAGAADGVVGGILKATGLKKKLWGLAVRFLKSPKPKPKPKVIKRYLNYRVKYKP</sequence>